<dbReference type="SMART" id="SM00911">
    <property type="entry name" value="HWE_HK"/>
    <property type="match status" value="1"/>
</dbReference>
<evidence type="ECO:0000256" key="5">
    <source>
        <dbReference type="ARBA" id="ARBA00022606"/>
    </source>
</evidence>
<dbReference type="Pfam" id="PF00072">
    <property type="entry name" value="Response_reg"/>
    <property type="match status" value="1"/>
</dbReference>
<dbReference type="PANTHER" id="PTHR41523">
    <property type="entry name" value="TWO-COMPONENT SYSTEM SENSOR PROTEIN"/>
    <property type="match status" value="1"/>
</dbReference>
<evidence type="ECO:0000256" key="3">
    <source>
        <dbReference type="ARBA" id="ARBA00022543"/>
    </source>
</evidence>
<dbReference type="GO" id="GO:0005524">
    <property type="term" value="F:ATP binding"/>
    <property type="evidence" value="ECO:0007669"/>
    <property type="project" value="UniProtKB-KW"/>
</dbReference>
<evidence type="ECO:0000256" key="1">
    <source>
        <dbReference type="ARBA" id="ARBA00000085"/>
    </source>
</evidence>
<name>A0AA35XX57_9PROT</name>
<dbReference type="InterPro" id="IPR029016">
    <property type="entry name" value="GAF-like_dom_sf"/>
</dbReference>
<dbReference type="Gene3D" id="3.30.450.40">
    <property type="match status" value="1"/>
</dbReference>
<dbReference type="InterPro" id="IPR001789">
    <property type="entry name" value="Sig_transdc_resp-reg_receiver"/>
</dbReference>
<dbReference type="PRINTS" id="PR01033">
    <property type="entry name" value="PHYTOCHROME"/>
</dbReference>
<keyword evidence="4 12" id="KW-0597">Phosphoprotein</keyword>
<keyword evidence="10" id="KW-0157">Chromophore</keyword>
<dbReference type="Gene3D" id="3.30.450.20">
    <property type="entry name" value="PAS domain"/>
    <property type="match status" value="1"/>
</dbReference>
<dbReference type="SMART" id="SM00065">
    <property type="entry name" value="GAF"/>
    <property type="match status" value="1"/>
</dbReference>
<dbReference type="PROSITE" id="PS50046">
    <property type="entry name" value="PHYTOCHROME_2"/>
    <property type="match status" value="1"/>
</dbReference>
<dbReference type="InterPro" id="IPR011006">
    <property type="entry name" value="CheY-like_superfamily"/>
</dbReference>
<dbReference type="GO" id="GO:0009584">
    <property type="term" value="P:detection of visible light"/>
    <property type="evidence" value="ECO:0007669"/>
    <property type="project" value="InterPro"/>
</dbReference>
<evidence type="ECO:0000259" key="14">
    <source>
        <dbReference type="PROSITE" id="PS50110"/>
    </source>
</evidence>
<dbReference type="SUPFAM" id="SSF55785">
    <property type="entry name" value="PYP-like sensor domain (PAS domain)"/>
    <property type="match status" value="1"/>
</dbReference>
<dbReference type="PANTHER" id="PTHR41523:SF7">
    <property type="entry name" value="HISTIDINE KINASE"/>
    <property type="match status" value="1"/>
</dbReference>
<dbReference type="InterPro" id="IPR013654">
    <property type="entry name" value="PAS_2"/>
</dbReference>
<dbReference type="RefSeq" id="WP_289840818.1">
    <property type="nucleotide sequence ID" value="NZ_CATKSH010000003.1"/>
</dbReference>
<accession>A0AA35XX57</accession>
<dbReference type="GO" id="GO:0006355">
    <property type="term" value="P:regulation of DNA-templated transcription"/>
    <property type="evidence" value="ECO:0007669"/>
    <property type="project" value="InterPro"/>
</dbReference>
<dbReference type="Pfam" id="PF00360">
    <property type="entry name" value="PHY"/>
    <property type="match status" value="1"/>
</dbReference>
<evidence type="ECO:0000256" key="6">
    <source>
        <dbReference type="ARBA" id="ARBA00022679"/>
    </source>
</evidence>
<dbReference type="InterPro" id="IPR001294">
    <property type="entry name" value="Phytochrome"/>
</dbReference>
<organism evidence="15 16">
    <name type="scientific">Brytella acorum</name>
    <dbReference type="NCBI Taxonomy" id="2959299"/>
    <lineage>
        <taxon>Bacteria</taxon>
        <taxon>Pseudomonadati</taxon>
        <taxon>Pseudomonadota</taxon>
        <taxon>Alphaproteobacteria</taxon>
        <taxon>Acetobacterales</taxon>
        <taxon>Acetobacteraceae</taxon>
        <taxon>Brytella</taxon>
    </lineage>
</organism>
<evidence type="ECO:0000259" key="13">
    <source>
        <dbReference type="PROSITE" id="PS50046"/>
    </source>
</evidence>
<dbReference type="InterPro" id="IPR003018">
    <property type="entry name" value="GAF"/>
</dbReference>
<dbReference type="InterPro" id="IPR043150">
    <property type="entry name" value="Phytochrome_PHY_sf"/>
</dbReference>
<evidence type="ECO:0000256" key="10">
    <source>
        <dbReference type="ARBA" id="ARBA00022991"/>
    </source>
</evidence>
<keyword evidence="3" id="KW-0600">Photoreceptor protein</keyword>
<protein>
    <recommendedName>
        <fullName evidence="2">histidine kinase</fullName>
        <ecNumber evidence="2">2.7.13.3</ecNumber>
    </recommendedName>
</protein>
<evidence type="ECO:0000256" key="2">
    <source>
        <dbReference type="ARBA" id="ARBA00012438"/>
    </source>
</evidence>
<dbReference type="InterPro" id="IPR013515">
    <property type="entry name" value="Phytochrome_cen-reg"/>
</dbReference>
<dbReference type="Gene3D" id="3.30.450.270">
    <property type="match status" value="1"/>
</dbReference>
<reference evidence="15" key="1">
    <citation type="submission" date="2023-03" db="EMBL/GenBank/DDBJ databases">
        <authorList>
            <person name="Cleenwerck I."/>
        </authorList>
    </citation>
    <scope>NUCLEOTIDE SEQUENCE</scope>
    <source>
        <strain evidence="15">LMG 32879</strain>
    </source>
</reference>
<keyword evidence="6" id="KW-0808">Transferase</keyword>
<keyword evidence="7" id="KW-0547">Nucleotide-binding</keyword>
<evidence type="ECO:0000256" key="4">
    <source>
        <dbReference type="ARBA" id="ARBA00022553"/>
    </source>
</evidence>
<dbReference type="SUPFAM" id="SSF55781">
    <property type="entry name" value="GAF domain-like"/>
    <property type="match status" value="2"/>
</dbReference>
<evidence type="ECO:0000256" key="7">
    <source>
        <dbReference type="ARBA" id="ARBA00022741"/>
    </source>
</evidence>
<feature type="domain" description="Phytochrome chromophore attachment site" evidence="13">
    <location>
        <begin position="149"/>
        <end position="308"/>
    </location>
</feature>
<dbReference type="InterPro" id="IPR016132">
    <property type="entry name" value="Phyto_chromo_attachment"/>
</dbReference>
<keyword evidence="16" id="KW-1185">Reference proteome</keyword>
<proteinExistence type="predicted"/>
<dbReference type="InterPro" id="IPR035965">
    <property type="entry name" value="PAS-like_dom_sf"/>
</dbReference>
<evidence type="ECO:0000313" key="16">
    <source>
        <dbReference type="Proteomes" id="UP001176960"/>
    </source>
</evidence>
<evidence type="ECO:0000256" key="12">
    <source>
        <dbReference type="PROSITE-ProRule" id="PRU00169"/>
    </source>
</evidence>
<dbReference type="GO" id="GO:0004673">
    <property type="term" value="F:protein histidine kinase activity"/>
    <property type="evidence" value="ECO:0007669"/>
    <property type="project" value="UniProtKB-EC"/>
</dbReference>
<dbReference type="Proteomes" id="UP001176960">
    <property type="component" value="Unassembled WGS sequence"/>
</dbReference>
<comment type="caution">
    <text evidence="15">The sequence shown here is derived from an EMBL/GenBank/DDBJ whole genome shotgun (WGS) entry which is preliminary data.</text>
</comment>
<dbReference type="InterPro" id="IPR036890">
    <property type="entry name" value="HATPase_C_sf"/>
</dbReference>
<dbReference type="GO" id="GO:0000160">
    <property type="term" value="P:phosphorelay signal transduction system"/>
    <property type="evidence" value="ECO:0007669"/>
    <property type="project" value="InterPro"/>
</dbReference>
<sequence>MTDLNIDDVVFGQADLASCDREPIHIPASIQPAGCVLTFGADDLSLMRYSMNAAEFMGVEGFRLGMSMTECFGANVAERLVVLSRDGSAGRPAIHFDMEFPGGVSRDVAVHRTGHDVVVECERGCAAAVQSHLLTRLRSSLEQLRSPADMETLLRLIASELRRTYEYDRVMVYRFAPDWSGKVIVEDRAESLESFLGQHFPSSDIPAQARELYKRSLIRVIGDATYCPVPLVQAPGLAPLDMSFMHLRAVSPIHCEYLANMGVQASMSVSLMVDGELWGMIACHHYAPKALTMVERITAKMLGEFVSLQMVALIRARRLELTNDAHQFLSRFLHDSAGAHGSPGFVRGRVHELLEVVACDGGGVWTEGCWTAEGRSVSEAALPILLARASELPGNQIWHSDHLARDCSDLAGELHGIAGAMVIPIWSQSQDYLVLFRREMVQTVVWGGDPNKTYTTGPHGIRLTPRRSFELWKEEVHEHSSPWTDDDLELAAQLRSALMEVMGASQQQKLQERAQAEAMQRVLNDELNHRVKNILAVVQSLVSRAPTVGDCAAEHVHSLQGRIRALAKAHDQVMRAHSGAALRDLLAAELGPYNDHDGKVVLDGPDLRFTERALTFLALLFHELATNAAKYGAFSVTEGQLFVTWRREDDTGDWHIRWEERHGPPVAPPQRSGFGSLLIERAIHHDLGGTARRHFLEHGVVVEVSLPAEVSVEAESQDLTRMPVTPDVRPGESASACSLEGRHILLVEDEFLVVMDVEGALLEAGVNRVHAAASVSEALDILAREAIDVALLDVNVGNETSIPVARALSERGVPFVFATGYSAQMPIIEAFPSVSILQKPYAMLQAVTMLSKACCER</sequence>
<gene>
    <name evidence="15" type="ORF">LMG32879_000771</name>
</gene>
<dbReference type="Pfam" id="PF07536">
    <property type="entry name" value="HWE_HK"/>
    <property type="match status" value="1"/>
</dbReference>
<dbReference type="GO" id="GO:0009881">
    <property type="term" value="F:photoreceptor activity"/>
    <property type="evidence" value="ECO:0007669"/>
    <property type="project" value="UniProtKB-KW"/>
</dbReference>
<dbReference type="Gene3D" id="3.30.565.10">
    <property type="entry name" value="Histidine kinase-like ATPase, C-terminal domain"/>
    <property type="match status" value="1"/>
</dbReference>
<evidence type="ECO:0000256" key="8">
    <source>
        <dbReference type="ARBA" id="ARBA00022777"/>
    </source>
</evidence>
<evidence type="ECO:0000256" key="9">
    <source>
        <dbReference type="ARBA" id="ARBA00022840"/>
    </source>
</evidence>
<dbReference type="SUPFAM" id="SSF52172">
    <property type="entry name" value="CheY-like"/>
    <property type="match status" value="1"/>
</dbReference>
<keyword evidence="11" id="KW-0675">Receptor</keyword>
<evidence type="ECO:0000256" key="11">
    <source>
        <dbReference type="ARBA" id="ARBA00023170"/>
    </source>
</evidence>
<dbReference type="InterPro" id="IPR011102">
    <property type="entry name" value="Sig_transdc_His_kinase_HWE"/>
</dbReference>
<dbReference type="Pfam" id="PF01590">
    <property type="entry name" value="GAF"/>
    <property type="match status" value="1"/>
</dbReference>
<keyword evidence="9" id="KW-0067">ATP-binding</keyword>
<keyword evidence="8" id="KW-0418">Kinase</keyword>
<dbReference type="PROSITE" id="PS50110">
    <property type="entry name" value="RESPONSE_REGULATORY"/>
    <property type="match status" value="1"/>
</dbReference>
<comment type="catalytic activity">
    <reaction evidence="1">
        <text>ATP + protein L-histidine = ADP + protein N-phospho-L-histidine.</text>
        <dbReference type="EC" id="2.7.13.3"/>
    </reaction>
</comment>
<dbReference type="EC" id="2.7.13.3" evidence="2"/>
<dbReference type="EMBL" id="CATKSH010000003">
    <property type="protein sequence ID" value="CAI9119945.1"/>
    <property type="molecule type" value="Genomic_DNA"/>
</dbReference>
<keyword evidence="5" id="KW-0716">Sensory transduction</keyword>
<feature type="domain" description="Response regulatory" evidence="14">
    <location>
        <begin position="743"/>
        <end position="854"/>
    </location>
</feature>
<evidence type="ECO:0000313" key="15">
    <source>
        <dbReference type="EMBL" id="CAI9119945.1"/>
    </source>
</evidence>
<dbReference type="SMART" id="SM00448">
    <property type="entry name" value="REC"/>
    <property type="match status" value="1"/>
</dbReference>
<dbReference type="Gene3D" id="3.40.50.2300">
    <property type="match status" value="1"/>
</dbReference>
<dbReference type="Pfam" id="PF08446">
    <property type="entry name" value="PAS_2"/>
    <property type="match status" value="1"/>
</dbReference>
<feature type="modified residue" description="4-aspartylphosphate" evidence="12">
    <location>
        <position position="793"/>
    </location>
</feature>
<dbReference type="AlphaFoldDB" id="A0AA35XX57"/>